<organism evidence="1">
    <name type="scientific">marine sediment metagenome</name>
    <dbReference type="NCBI Taxonomy" id="412755"/>
    <lineage>
        <taxon>unclassified sequences</taxon>
        <taxon>metagenomes</taxon>
        <taxon>ecological metagenomes</taxon>
    </lineage>
</organism>
<proteinExistence type="predicted"/>
<name>A0A1B6NXC4_9ZZZZ</name>
<comment type="caution">
    <text evidence="1">The sequence shown here is derived from an EMBL/GenBank/DDBJ whole genome shotgun (WGS) entry which is preliminary data.</text>
</comment>
<dbReference type="AlphaFoldDB" id="A0A1B6NXC4"/>
<protein>
    <submittedName>
        <fullName evidence="1">Uncharacterized protein</fullName>
    </submittedName>
</protein>
<reference evidence="1" key="1">
    <citation type="submission" date="2013-11" db="EMBL/GenBank/DDBJ databases">
        <title>Microbial diversity, functional groups and degradation webs in Northern and Southern Mediterranean and Red Sea marine crude oil polluted sites.</title>
        <authorList>
            <person name="Daffonchio D."/>
            <person name="Mapelli F."/>
            <person name="Ferrer M."/>
            <person name="Richter M."/>
            <person name="Cherif A."/>
            <person name="Malkawi H.I."/>
            <person name="Yakimov M.M."/>
            <person name="Abdel-Fattah Y.R."/>
            <person name="Blaghen M."/>
            <person name="Golyshin P.N."/>
            <person name="Kalogerakis N."/>
            <person name="Boon N."/>
            <person name="Magagnini M."/>
            <person name="Fava F."/>
        </authorList>
    </citation>
    <scope>NUCLEOTIDE SEQUENCE</scope>
</reference>
<gene>
    <name evidence="1" type="ORF">MGSAQ_000407</name>
</gene>
<evidence type="ECO:0000313" key="1">
    <source>
        <dbReference type="EMBL" id="KTF08095.1"/>
    </source>
</evidence>
<accession>A0A1B6NXC4</accession>
<dbReference type="EMBL" id="AYSL01000159">
    <property type="protein sequence ID" value="KTF08095.1"/>
    <property type="molecule type" value="Genomic_DNA"/>
</dbReference>
<sequence length="91" mass="9942">MFEMFLGVKSSEDNAGFSPFNSCPAPCDTTLPAILPANEPKRPMRDKRDVGTALLERVGDSADLLGFSAIGSLSFIKDEGERLVCYWLNIT</sequence>